<keyword evidence="5" id="KW-1185">Reference proteome</keyword>
<evidence type="ECO:0000313" key="4">
    <source>
        <dbReference type="EMBL" id="KTD74989.1"/>
    </source>
</evidence>
<dbReference type="EMBL" id="LNZB01000060">
    <property type="protein sequence ID" value="KTD74989.1"/>
    <property type="molecule type" value="Genomic_DNA"/>
</dbReference>
<feature type="repeat" description="ANK" evidence="3">
    <location>
        <begin position="129"/>
        <end position="161"/>
    </location>
</feature>
<protein>
    <submittedName>
        <fullName evidence="4">Ankyrin repeats (3 copies)</fullName>
    </submittedName>
</protein>
<dbReference type="SMART" id="SM00248">
    <property type="entry name" value="ANK"/>
    <property type="match status" value="5"/>
</dbReference>
<reference evidence="4 5" key="1">
    <citation type="submission" date="2015-11" db="EMBL/GenBank/DDBJ databases">
        <title>Genomic analysis of 38 Legionella species identifies large and diverse effector repertoires.</title>
        <authorList>
            <person name="Burstein D."/>
            <person name="Amaro F."/>
            <person name="Zusman T."/>
            <person name="Lifshitz Z."/>
            <person name="Cohen O."/>
            <person name="Gilbert J.A."/>
            <person name="Pupko T."/>
            <person name="Shuman H.A."/>
            <person name="Segal G."/>
        </authorList>
    </citation>
    <scope>NUCLEOTIDE SEQUENCE [LARGE SCALE GENOMIC DNA]</scope>
    <source>
        <strain evidence="4 5">ATCC 51914</strain>
    </source>
</reference>
<gene>
    <name evidence="4" type="ORF">Lwal_3030</name>
</gene>
<keyword evidence="2 3" id="KW-0040">ANK repeat</keyword>
<keyword evidence="1" id="KW-0677">Repeat</keyword>
<dbReference type="OrthoDB" id="307016at2"/>
<evidence type="ECO:0000313" key="5">
    <source>
        <dbReference type="Proteomes" id="UP000054729"/>
    </source>
</evidence>
<dbReference type="InterPro" id="IPR002110">
    <property type="entry name" value="Ankyrin_rpt"/>
</dbReference>
<accession>A0A0W1A0W7</accession>
<organism evidence="4 5">
    <name type="scientific">Legionella waltersii</name>
    <dbReference type="NCBI Taxonomy" id="66969"/>
    <lineage>
        <taxon>Bacteria</taxon>
        <taxon>Pseudomonadati</taxon>
        <taxon>Pseudomonadota</taxon>
        <taxon>Gammaproteobacteria</taxon>
        <taxon>Legionellales</taxon>
        <taxon>Legionellaceae</taxon>
        <taxon>Legionella</taxon>
    </lineage>
</organism>
<dbReference type="PANTHER" id="PTHR24198">
    <property type="entry name" value="ANKYRIN REPEAT AND PROTEIN KINASE DOMAIN-CONTAINING PROTEIN"/>
    <property type="match status" value="1"/>
</dbReference>
<comment type="caution">
    <text evidence="4">The sequence shown here is derived from an EMBL/GenBank/DDBJ whole genome shotgun (WGS) entry which is preliminary data.</text>
</comment>
<dbReference type="SUPFAM" id="SSF48403">
    <property type="entry name" value="Ankyrin repeat"/>
    <property type="match status" value="1"/>
</dbReference>
<dbReference type="Gene3D" id="1.25.40.20">
    <property type="entry name" value="Ankyrin repeat-containing domain"/>
    <property type="match status" value="1"/>
</dbReference>
<dbReference type="PANTHER" id="PTHR24198:SF165">
    <property type="entry name" value="ANKYRIN REPEAT-CONTAINING PROTEIN-RELATED"/>
    <property type="match status" value="1"/>
</dbReference>
<proteinExistence type="predicted"/>
<name>A0A0W1A0W7_9GAMM</name>
<evidence type="ECO:0000256" key="1">
    <source>
        <dbReference type="ARBA" id="ARBA00022737"/>
    </source>
</evidence>
<dbReference type="Proteomes" id="UP000054729">
    <property type="component" value="Unassembled WGS sequence"/>
</dbReference>
<dbReference type="RefSeq" id="WP_058481631.1">
    <property type="nucleotide sequence ID" value="NZ_CAAAIQ010000022.1"/>
</dbReference>
<sequence>MKVKSNNVSYQIPFKRAICEGDSKSVKNLLTAKKVNVDERFQEYGDELRNSTPVFLAIQFGQSGVLKELIANGASISKRMIDPMLNLSITPLLAAIMREQDELADILIDSSNIEELNWISDEVLPSTNYKMNALYAAVFYKRINVVKKLLSKGVDVNGESADPLYAAILVNDEVLITLLLTHGVKISASNCNDLYKLLQQETTTDKNREKQLIILSSLLKEIENQKLNNNEAFQFSWENDAKIRLQKLLDQRNTIKACIDRSINPEGKLPSNPLGISRAIYDYLSFFPGENPAPDEKQVVKEQAGDLNFWNSIYPLL</sequence>
<dbReference type="PATRIC" id="fig|66969.6.peg.3304"/>
<dbReference type="AlphaFoldDB" id="A0A0W1A0W7"/>
<dbReference type="STRING" id="66969.Lwal_3030"/>
<dbReference type="PROSITE" id="PS50088">
    <property type="entry name" value="ANK_REPEAT"/>
    <property type="match status" value="1"/>
</dbReference>
<dbReference type="Pfam" id="PF12796">
    <property type="entry name" value="Ank_2"/>
    <property type="match status" value="1"/>
</dbReference>
<dbReference type="InterPro" id="IPR036770">
    <property type="entry name" value="Ankyrin_rpt-contain_sf"/>
</dbReference>
<evidence type="ECO:0000256" key="3">
    <source>
        <dbReference type="PROSITE-ProRule" id="PRU00023"/>
    </source>
</evidence>
<evidence type="ECO:0000256" key="2">
    <source>
        <dbReference type="ARBA" id="ARBA00023043"/>
    </source>
</evidence>